<dbReference type="InterPro" id="IPR010827">
    <property type="entry name" value="BamA/TamA_POTRA"/>
</dbReference>
<dbReference type="InterPro" id="IPR034746">
    <property type="entry name" value="POTRA"/>
</dbReference>
<keyword evidence="2" id="KW-1134">Transmembrane beta strand</keyword>
<evidence type="ECO:0000313" key="9">
    <source>
        <dbReference type="Proteomes" id="UP000182114"/>
    </source>
</evidence>
<name>A0A1G7CUH8_9FLAO</name>
<dbReference type="GO" id="GO:0019867">
    <property type="term" value="C:outer membrane"/>
    <property type="evidence" value="ECO:0007669"/>
    <property type="project" value="InterPro"/>
</dbReference>
<dbReference type="PROSITE" id="PS51779">
    <property type="entry name" value="POTRA"/>
    <property type="match status" value="3"/>
</dbReference>
<sequence>MEKLANNLSRGVKKITSPQLAFTFILFLTALISTAQEASSYEEGKKYILGGLEVTGLQSYNEQTVKTYTGLRDGQPITVPGEEISAIINKLWNLELFSDISFYITRIEGESIFLELSILERPTLSNVTIYGVKKGKIDDILKDTDLKKGKKITENLISNTKNYLQNKYKKKGFLNTKVAIATAVDTSEANAQSMVINIKKGTKVKISNINFEGNEKLSDKRLKKALKKTKEKSLKNILTLKRSKYIPEEYDADLVKLVETYAEKGYRDARIISDSVSKNGDDLIDITIKVEEGDKYYFGEIDFVGNTVYTDRQLSSVLGIKKGDTYNGVLLKERIADNTKPDPNDITSLYQNNGYMFSSINPVEMSAANDTINFEIRIIEGKETFLNHVTIDGNDKTNDHVVYRELRTRPGQKYNKADIIRSIRELGALGYFDAENVKPDVLNPDPNSGTVDLNYSLVESGSSQIELQGGYGGGGFIGTLGLSFSNFSIKNLFNGESYKPVPMGDGQTFALRLQASQTYRVYSLNFSEPWLGGRKPVGFNMSLSRTQQFRASYNNSGSFDVDKDQQFSITGITLGIAKRVQWPDDFFTISHSVGYQLYNFQDYNLGLFNFGDGKVNSLAYTLGISRRSAGTNPIFPTSGSNFEIKAKFTPPWSLLNGKDYNQLNEDEAAVYASTESDATRTEEIERIERERFKWLEFYKVNFKGDWYTTLIGNVSNKSLVLRTNAEFGFLGNYNSKVGDVPFERFFVGGDGMGNFTLDGRENVQLRGYENQSITPYVTNEFTGQTDQAGGLIYNKFSMELRYPLTLKPSASIYGLVFAEGGNAFTSFKEFNPFEIKRSVGAGLRIFMPAFGLLGIDFGYGFDTDLNPGSVGPSGWQTHFIIGQQF</sequence>
<evidence type="ECO:0000256" key="1">
    <source>
        <dbReference type="ARBA" id="ARBA00004370"/>
    </source>
</evidence>
<evidence type="ECO:0000313" key="8">
    <source>
        <dbReference type="EMBL" id="SDE42949.1"/>
    </source>
</evidence>
<comment type="subcellular location">
    <subcellularLocation>
        <location evidence="1">Membrane</location>
    </subcellularLocation>
</comment>
<keyword evidence="9" id="KW-1185">Reference proteome</keyword>
<evidence type="ECO:0000256" key="2">
    <source>
        <dbReference type="ARBA" id="ARBA00022452"/>
    </source>
</evidence>
<dbReference type="Gene3D" id="3.10.20.310">
    <property type="entry name" value="membrane protein fhac"/>
    <property type="match status" value="5"/>
</dbReference>
<dbReference type="PANTHER" id="PTHR12815">
    <property type="entry name" value="SORTING AND ASSEMBLY MACHINERY SAMM50 PROTEIN FAMILY MEMBER"/>
    <property type="match status" value="1"/>
</dbReference>
<feature type="domain" description="POTRA" evidence="7">
    <location>
        <begin position="384"/>
        <end position="460"/>
    </location>
</feature>
<keyword evidence="6" id="KW-0998">Cell outer membrane</keyword>
<dbReference type="eggNOG" id="COG4775">
    <property type="taxonomic scope" value="Bacteria"/>
</dbReference>
<dbReference type="GO" id="GO:0071709">
    <property type="term" value="P:membrane assembly"/>
    <property type="evidence" value="ECO:0007669"/>
    <property type="project" value="InterPro"/>
</dbReference>
<dbReference type="InterPro" id="IPR039910">
    <property type="entry name" value="D15-like"/>
</dbReference>
<evidence type="ECO:0000256" key="6">
    <source>
        <dbReference type="ARBA" id="ARBA00023237"/>
    </source>
</evidence>
<organism evidence="8 9">
    <name type="scientific">Cellulophaga baltica</name>
    <dbReference type="NCBI Taxonomy" id="76594"/>
    <lineage>
        <taxon>Bacteria</taxon>
        <taxon>Pseudomonadati</taxon>
        <taxon>Bacteroidota</taxon>
        <taxon>Flavobacteriia</taxon>
        <taxon>Flavobacteriales</taxon>
        <taxon>Flavobacteriaceae</taxon>
        <taxon>Cellulophaga</taxon>
    </lineage>
</organism>
<dbReference type="RefSeq" id="WP_074537096.1">
    <property type="nucleotide sequence ID" value="NZ_FNBD01000001.1"/>
</dbReference>
<feature type="domain" description="POTRA" evidence="7">
    <location>
        <begin position="296"/>
        <end position="381"/>
    </location>
</feature>
<dbReference type="AlphaFoldDB" id="A0A1G7CUH8"/>
<evidence type="ECO:0000256" key="3">
    <source>
        <dbReference type="ARBA" id="ARBA00022692"/>
    </source>
</evidence>
<keyword evidence="4" id="KW-0732">Signal</keyword>
<dbReference type="Pfam" id="PF07244">
    <property type="entry name" value="POTRA"/>
    <property type="match status" value="4"/>
</dbReference>
<dbReference type="EMBL" id="FNBD01000001">
    <property type="protein sequence ID" value="SDE42949.1"/>
    <property type="molecule type" value="Genomic_DNA"/>
</dbReference>
<dbReference type="PIRSF" id="PIRSF006076">
    <property type="entry name" value="OM_assembly_OMP85"/>
    <property type="match status" value="1"/>
</dbReference>
<evidence type="ECO:0000259" key="7">
    <source>
        <dbReference type="PROSITE" id="PS51779"/>
    </source>
</evidence>
<dbReference type="Proteomes" id="UP000182114">
    <property type="component" value="Unassembled WGS sequence"/>
</dbReference>
<dbReference type="Gene3D" id="2.40.160.50">
    <property type="entry name" value="membrane protein fhac: a member of the omp85/tpsb transporter family"/>
    <property type="match status" value="1"/>
</dbReference>
<evidence type="ECO:0000256" key="4">
    <source>
        <dbReference type="ARBA" id="ARBA00022729"/>
    </source>
</evidence>
<evidence type="ECO:0000256" key="5">
    <source>
        <dbReference type="ARBA" id="ARBA00023136"/>
    </source>
</evidence>
<dbReference type="PANTHER" id="PTHR12815:SF47">
    <property type="entry name" value="TRANSLOCATION AND ASSEMBLY MODULE SUBUNIT TAMA"/>
    <property type="match status" value="1"/>
</dbReference>
<accession>A0A1G7CUH8</accession>
<dbReference type="InterPro" id="IPR023707">
    <property type="entry name" value="OM_assembly_BamA"/>
</dbReference>
<feature type="domain" description="POTRA" evidence="7">
    <location>
        <begin position="204"/>
        <end position="293"/>
    </location>
</feature>
<proteinExistence type="predicted"/>
<protein>
    <submittedName>
        <fullName evidence="8">Beta-barrel assembly machine subunit BamA</fullName>
    </submittedName>
</protein>
<gene>
    <name evidence="8" type="ORF">SAMN04487992_101148</name>
</gene>
<keyword evidence="3" id="KW-0812">Transmembrane</keyword>
<reference evidence="9" key="1">
    <citation type="submission" date="2016-10" db="EMBL/GenBank/DDBJ databases">
        <authorList>
            <person name="Varghese N."/>
            <person name="Submissions S."/>
        </authorList>
    </citation>
    <scope>NUCLEOTIDE SEQUENCE [LARGE SCALE GENOMIC DNA]</scope>
    <source>
        <strain evidence="9">DSM 24729</strain>
    </source>
</reference>
<keyword evidence="5" id="KW-0472">Membrane</keyword>